<dbReference type="Proteomes" id="UP000093100">
    <property type="component" value="Unassembled WGS sequence"/>
</dbReference>
<gene>
    <name evidence="1" type="ORF">CFT12S02225_07690</name>
</gene>
<dbReference type="EMBL" id="LFLK01000008">
    <property type="protein sequence ID" value="OCR90241.1"/>
    <property type="molecule type" value="Genomic_DNA"/>
</dbReference>
<dbReference type="RefSeq" id="WP_065841142.1">
    <property type="nucleotide sequence ID" value="NZ_JAAOXI010000010.1"/>
</dbReference>
<evidence type="ECO:0000313" key="1">
    <source>
        <dbReference type="EMBL" id="OCR90241.1"/>
    </source>
</evidence>
<dbReference type="AlphaFoldDB" id="A0AAX0HAF6"/>
<accession>A0AAX0HAF6</accession>
<reference evidence="1 2" key="1">
    <citation type="journal article" date="2016" name="Genome Biol. Evol.">
        <title>Comparative Genomics of Campylobacter fetus from Reptiles and Mammals Reveals Divergent Evolution in Host-Associated Lineages.</title>
        <authorList>
            <person name="Gilbert M.J."/>
            <person name="Miller W.G."/>
            <person name="Yee E."/>
            <person name="Zomer A.L."/>
            <person name="van der Graaf-van Bloois L."/>
            <person name="Fitzgerald C."/>
            <person name="Forbes K.J."/>
            <person name="Meric G."/>
            <person name="Sheppard S.K."/>
            <person name="Wagenaar J.A."/>
            <person name="Duim B."/>
        </authorList>
    </citation>
    <scope>NUCLEOTIDE SEQUENCE [LARGE SCALE GENOMIC DNA]</scope>
    <source>
        <strain evidence="1 2">12S02225-3</strain>
    </source>
</reference>
<organism evidence="1 2">
    <name type="scientific">Campylobacter fetus subsp. testudinum</name>
    <dbReference type="NCBI Taxonomy" id="1507806"/>
    <lineage>
        <taxon>Bacteria</taxon>
        <taxon>Pseudomonadati</taxon>
        <taxon>Campylobacterota</taxon>
        <taxon>Epsilonproteobacteria</taxon>
        <taxon>Campylobacterales</taxon>
        <taxon>Campylobacteraceae</taxon>
        <taxon>Campylobacter</taxon>
    </lineage>
</organism>
<proteinExistence type="predicted"/>
<sequence>MDLGTVSDKIERYKLGMRLAKAGLSEGLHRFIERVDCDDARLTIVFNSIVAKFEFEHSKDQVLDRCRDFFSASLKRVQRAWIFAN</sequence>
<comment type="caution">
    <text evidence="1">The sequence shown here is derived from an EMBL/GenBank/DDBJ whole genome shotgun (WGS) entry which is preliminary data.</text>
</comment>
<name>A0AAX0HAF6_CAMFE</name>
<protein>
    <submittedName>
        <fullName evidence="1">Uncharacterized protein</fullName>
    </submittedName>
</protein>
<evidence type="ECO:0000313" key="2">
    <source>
        <dbReference type="Proteomes" id="UP000093100"/>
    </source>
</evidence>